<reference evidence="2" key="1">
    <citation type="submission" date="2016-12" db="EMBL/GenBank/DDBJ databases">
        <authorList>
            <person name="Varghese N."/>
            <person name="Submissions S."/>
        </authorList>
    </citation>
    <scope>NUCLEOTIDE SEQUENCE [LARGE SCALE GENOMIC DNA]</scope>
    <source>
        <strain evidence="2">DSM 11544</strain>
    </source>
</reference>
<keyword evidence="2" id="KW-1185">Reference proteome</keyword>
<gene>
    <name evidence="1" type="ORF">SAMN02745215_02600</name>
</gene>
<organism evidence="1 2">
    <name type="scientific">Desulfitobacterium chlororespirans DSM 11544</name>
    <dbReference type="NCBI Taxonomy" id="1121395"/>
    <lineage>
        <taxon>Bacteria</taxon>
        <taxon>Bacillati</taxon>
        <taxon>Bacillota</taxon>
        <taxon>Clostridia</taxon>
        <taxon>Eubacteriales</taxon>
        <taxon>Desulfitobacteriaceae</taxon>
        <taxon>Desulfitobacterium</taxon>
    </lineage>
</organism>
<dbReference type="AlphaFoldDB" id="A0A1M7TW85"/>
<dbReference type="EMBL" id="FRDN01000008">
    <property type="protein sequence ID" value="SHN75004.1"/>
    <property type="molecule type" value="Genomic_DNA"/>
</dbReference>
<dbReference type="Proteomes" id="UP000184010">
    <property type="component" value="Unassembled WGS sequence"/>
</dbReference>
<evidence type="ECO:0000313" key="1">
    <source>
        <dbReference type="EMBL" id="SHN75004.1"/>
    </source>
</evidence>
<name>A0A1M7TW85_9FIRM</name>
<sequence length="53" mass="6334">MIKYCTEKLLNTLNYNLNRTSDISRLRAENAKLVQLVIDQALHIQMLRYIIRK</sequence>
<accession>A0A1M7TW85</accession>
<protein>
    <submittedName>
        <fullName evidence="1">Uncharacterized protein</fullName>
    </submittedName>
</protein>
<evidence type="ECO:0000313" key="2">
    <source>
        <dbReference type="Proteomes" id="UP000184010"/>
    </source>
</evidence>
<proteinExistence type="predicted"/>